<dbReference type="Gene3D" id="2.30.180.10">
    <property type="entry name" value="FAS1 domain"/>
    <property type="match status" value="1"/>
</dbReference>
<keyword evidence="2" id="KW-0654">Proteoglycan</keyword>
<evidence type="ECO:0000256" key="2">
    <source>
        <dbReference type="ARBA" id="ARBA00022974"/>
    </source>
</evidence>
<comment type="similarity">
    <text evidence="1">Belongs to the fasciclin-like AGP family.</text>
</comment>
<dbReference type="Proteomes" id="UP000886595">
    <property type="component" value="Unassembled WGS sequence"/>
</dbReference>
<accession>A0A8X7P4J2</accession>
<dbReference type="InterPro" id="IPR036378">
    <property type="entry name" value="FAS1_dom_sf"/>
</dbReference>
<keyword evidence="2" id="KW-0325">Glycoprotein</keyword>
<dbReference type="PANTHER" id="PTHR36069">
    <property type="entry name" value="EXPRESSED PROTEIN-RELATED"/>
    <property type="match status" value="1"/>
</dbReference>
<keyword evidence="5" id="KW-1185">Reference proteome</keyword>
<dbReference type="EMBL" id="JAAMPC010000084">
    <property type="protein sequence ID" value="KAG2244430.1"/>
    <property type="molecule type" value="Genomic_DNA"/>
</dbReference>
<dbReference type="PANTHER" id="PTHR36069:SF6">
    <property type="entry name" value="FAS1 DOMAIN-CONTAINING PROTEIN"/>
    <property type="match status" value="1"/>
</dbReference>
<organism evidence="4 5">
    <name type="scientific">Brassica carinata</name>
    <name type="common">Ethiopian mustard</name>
    <name type="synonym">Abyssinian cabbage</name>
    <dbReference type="NCBI Taxonomy" id="52824"/>
    <lineage>
        <taxon>Eukaryota</taxon>
        <taxon>Viridiplantae</taxon>
        <taxon>Streptophyta</taxon>
        <taxon>Embryophyta</taxon>
        <taxon>Tracheophyta</taxon>
        <taxon>Spermatophyta</taxon>
        <taxon>Magnoliopsida</taxon>
        <taxon>eudicotyledons</taxon>
        <taxon>Gunneridae</taxon>
        <taxon>Pentapetalae</taxon>
        <taxon>rosids</taxon>
        <taxon>malvids</taxon>
        <taxon>Brassicales</taxon>
        <taxon>Brassicaceae</taxon>
        <taxon>Brassiceae</taxon>
        <taxon>Brassica</taxon>
    </lineage>
</organism>
<evidence type="ECO:0000313" key="4">
    <source>
        <dbReference type="EMBL" id="KAG2244430.1"/>
    </source>
</evidence>
<dbReference type="InterPro" id="IPR000782">
    <property type="entry name" value="FAS1_domain"/>
</dbReference>
<dbReference type="Pfam" id="PF02469">
    <property type="entry name" value="Fasciclin"/>
    <property type="match status" value="1"/>
</dbReference>
<gene>
    <name evidence="4" type="ORF">Bca52824_093707</name>
</gene>
<evidence type="ECO:0000259" key="3">
    <source>
        <dbReference type="Pfam" id="PF02469"/>
    </source>
</evidence>
<sequence>MSEKLVFRSSGGGGGDRYCHGEYLEKRQLFLRSYQFSKKQSFRVKVTRSVRRVKRFVWTRLRSARRLKRMLRILGKYRSRSSCHYQKLSHHKEKVTLRHNLGKKLQGRSKGFRLNRPRRLVLKALVLPRRIFSIYARITDKMNIEEESYMRSLACKKMWWIVHRRTNKRNLHRDSENKSICDLGKDLEEILKGRLETIEEEPEAEERERLGESQKPMLVKAKMRVEKGKAIVKAKVKSGKVFYMLCVIGLASKRASMRSIFLIMAPFLFLFLTIRASTEPRPTPILRHDNQSSDLVSAIADMIRESYNGFGTLLLLHVLNDTDFYKNQEITFLMPSDDHLSQADMSQESLETFILRHTIPAWLMINHMLRFPNKTLVPCSIPDKMFTITKSGRSGGLYVNNARIVSPNICRNSRVACHGVSNVITFNEDSFSKAMLLPKMLSSVRERITSSRH</sequence>
<dbReference type="SUPFAM" id="SSF82153">
    <property type="entry name" value="FAS1 domain"/>
    <property type="match status" value="1"/>
</dbReference>
<proteinExistence type="inferred from homology"/>
<evidence type="ECO:0000313" key="5">
    <source>
        <dbReference type="Proteomes" id="UP000886595"/>
    </source>
</evidence>
<comment type="caution">
    <text evidence="4">The sequence shown here is derived from an EMBL/GenBank/DDBJ whole genome shotgun (WGS) entry which is preliminary data.</text>
</comment>
<dbReference type="AlphaFoldDB" id="A0A8X7P4J2"/>
<evidence type="ECO:0000256" key="1">
    <source>
        <dbReference type="ARBA" id="ARBA00007843"/>
    </source>
</evidence>
<dbReference type="OrthoDB" id="1934418at2759"/>
<feature type="domain" description="FAS1" evidence="3">
    <location>
        <begin position="325"/>
        <end position="424"/>
    </location>
</feature>
<reference evidence="4 5" key="1">
    <citation type="submission" date="2020-02" db="EMBL/GenBank/DDBJ databases">
        <authorList>
            <person name="Ma Q."/>
            <person name="Huang Y."/>
            <person name="Song X."/>
            <person name="Pei D."/>
        </authorList>
    </citation>
    <scope>NUCLEOTIDE SEQUENCE [LARGE SCALE GENOMIC DNA]</scope>
    <source>
        <strain evidence="4">Sxm20200214</strain>
        <tissue evidence="4">Leaf</tissue>
    </source>
</reference>
<name>A0A8X7P4J2_BRACI</name>
<dbReference type="InterPro" id="IPR053339">
    <property type="entry name" value="FAS1_domain_protein"/>
</dbReference>
<protein>
    <recommendedName>
        <fullName evidence="3">FAS1 domain-containing protein</fullName>
    </recommendedName>
</protein>